<protein>
    <submittedName>
        <fullName evidence="2">TIGR03749 family integrating conjugative element protein</fullName>
    </submittedName>
</protein>
<dbReference type="Proteomes" id="UP000839735">
    <property type="component" value="Unassembled WGS sequence"/>
</dbReference>
<dbReference type="Pfam" id="PF11920">
    <property type="entry name" value="DUF3438"/>
    <property type="match status" value="1"/>
</dbReference>
<dbReference type="InterPro" id="IPR021844">
    <property type="entry name" value="Integr_conj_element_PFL4704"/>
</dbReference>
<comment type="caution">
    <text evidence="2">The sequence shown here is derived from an EMBL/GenBank/DDBJ whole genome shotgun (WGS) entry which is preliminary data.</text>
</comment>
<name>A0A5Y1YDZ7_SALDZ</name>
<feature type="region of interest" description="Disordered" evidence="1">
    <location>
        <begin position="124"/>
        <end position="144"/>
    </location>
</feature>
<proteinExistence type="predicted"/>
<gene>
    <name evidence="2" type="ORF">CTQ69_25035</name>
</gene>
<dbReference type="EMBL" id="AAIBIC010000049">
    <property type="protein sequence ID" value="ECC3917163.1"/>
    <property type="molecule type" value="Genomic_DNA"/>
</dbReference>
<organism evidence="2">
    <name type="scientific">Salmonella diarizonae</name>
    <dbReference type="NCBI Taxonomy" id="59204"/>
    <lineage>
        <taxon>Bacteria</taxon>
        <taxon>Pseudomonadati</taxon>
        <taxon>Pseudomonadota</taxon>
        <taxon>Gammaproteobacteria</taxon>
        <taxon>Enterobacterales</taxon>
        <taxon>Enterobacteriaceae</taxon>
        <taxon>Salmonella</taxon>
    </lineage>
</organism>
<evidence type="ECO:0000313" key="2">
    <source>
        <dbReference type="EMBL" id="ECC3917163.1"/>
    </source>
</evidence>
<evidence type="ECO:0000256" key="1">
    <source>
        <dbReference type="SAM" id="MobiDB-lite"/>
    </source>
</evidence>
<dbReference type="AlphaFoldDB" id="A0A5Y1YDZ7"/>
<feature type="region of interest" description="Disordered" evidence="1">
    <location>
        <begin position="270"/>
        <end position="293"/>
    </location>
</feature>
<sequence>MSRFHFVFRLALPAVWLFCHSLSATELMQWQRLPLPVTLHTGHERVIFVNRNVRVGSPAALEGKLRIQSSGGTVYLRAETDFPDARLQLADVDSGELILLDVSATPGGALEPVEIRYDEAVYRSDVTSGENDDAGSDGDTDALNHVQPQPATPLPVALTRYAAQMLYAPLRTVEPVAGIAPAPVRLPAYITTLLPDEPVTATPLAAWRLDNTTVTAIKLQSRSGQRTDLDPRRLQGSFITATFQHSWLGAHGTPEDTSVVYLVTDGGADEAILPEPPVVDKSATQKTPRKEGK</sequence>
<feature type="compositionally biased region" description="Acidic residues" evidence="1">
    <location>
        <begin position="130"/>
        <end position="140"/>
    </location>
</feature>
<dbReference type="NCBIfam" id="TIGR03749">
    <property type="entry name" value="conj_TIGR03749"/>
    <property type="match status" value="1"/>
</dbReference>
<accession>A0A5Y1YDZ7</accession>
<reference evidence="2" key="1">
    <citation type="submission" date="2018-08" db="EMBL/GenBank/DDBJ databases">
        <authorList>
            <person name="Ashton P.M."/>
            <person name="Dallman T."/>
            <person name="Nair S."/>
            <person name="De Pinna E."/>
            <person name="Peters T."/>
            <person name="Grant K."/>
        </authorList>
    </citation>
    <scope>NUCLEOTIDE SEQUENCE [LARGE SCALE GENOMIC DNA]</scope>
    <source>
        <strain evidence="2">294779</strain>
    </source>
</reference>